<accession>A0A0C3E0L7</accession>
<gene>
    <name evidence="2" type="ORF">SCLCIDRAFT_25764</name>
</gene>
<dbReference type="Proteomes" id="UP000053989">
    <property type="component" value="Unassembled WGS sequence"/>
</dbReference>
<protein>
    <submittedName>
        <fullName evidence="2">Uncharacterized protein</fullName>
    </submittedName>
</protein>
<feature type="chain" id="PRO_5002176930" evidence="1">
    <location>
        <begin position="19"/>
        <end position="50"/>
    </location>
</feature>
<dbReference type="AlphaFoldDB" id="A0A0C3E0L7"/>
<feature type="signal peptide" evidence="1">
    <location>
        <begin position="1"/>
        <end position="18"/>
    </location>
</feature>
<keyword evidence="3" id="KW-1185">Reference proteome</keyword>
<dbReference type="HOGENOM" id="CLU_3125894_0_0_1"/>
<organism evidence="2 3">
    <name type="scientific">Scleroderma citrinum Foug A</name>
    <dbReference type="NCBI Taxonomy" id="1036808"/>
    <lineage>
        <taxon>Eukaryota</taxon>
        <taxon>Fungi</taxon>
        <taxon>Dikarya</taxon>
        <taxon>Basidiomycota</taxon>
        <taxon>Agaricomycotina</taxon>
        <taxon>Agaricomycetes</taxon>
        <taxon>Agaricomycetidae</taxon>
        <taxon>Boletales</taxon>
        <taxon>Sclerodermatineae</taxon>
        <taxon>Sclerodermataceae</taxon>
        <taxon>Scleroderma</taxon>
    </lineage>
</organism>
<reference evidence="2 3" key="1">
    <citation type="submission" date="2014-04" db="EMBL/GenBank/DDBJ databases">
        <authorList>
            <consortium name="DOE Joint Genome Institute"/>
            <person name="Kuo A."/>
            <person name="Kohler A."/>
            <person name="Nagy L.G."/>
            <person name="Floudas D."/>
            <person name="Copeland A."/>
            <person name="Barry K.W."/>
            <person name="Cichocki N."/>
            <person name="Veneault-Fourrey C."/>
            <person name="LaButti K."/>
            <person name="Lindquist E.A."/>
            <person name="Lipzen A."/>
            <person name="Lundell T."/>
            <person name="Morin E."/>
            <person name="Murat C."/>
            <person name="Sun H."/>
            <person name="Tunlid A."/>
            <person name="Henrissat B."/>
            <person name="Grigoriev I.V."/>
            <person name="Hibbett D.S."/>
            <person name="Martin F."/>
            <person name="Nordberg H.P."/>
            <person name="Cantor M.N."/>
            <person name="Hua S.X."/>
        </authorList>
    </citation>
    <scope>NUCLEOTIDE SEQUENCE [LARGE SCALE GENOMIC DNA]</scope>
    <source>
        <strain evidence="2 3">Foug A</strain>
    </source>
</reference>
<dbReference type="EMBL" id="KN822050">
    <property type="protein sequence ID" value="KIM61621.1"/>
    <property type="molecule type" value="Genomic_DNA"/>
</dbReference>
<evidence type="ECO:0000256" key="1">
    <source>
        <dbReference type="SAM" id="SignalP"/>
    </source>
</evidence>
<reference evidence="3" key="2">
    <citation type="submission" date="2015-01" db="EMBL/GenBank/DDBJ databases">
        <title>Evolutionary Origins and Diversification of the Mycorrhizal Mutualists.</title>
        <authorList>
            <consortium name="DOE Joint Genome Institute"/>
            <consortium name="Mycorrhizal Genomics Consortium"/>
            <person name="Kohler A."/>
            <person name="Kuo A."/>
            <person name="Nagy L.G."/>
            <person name="Floudas D."/>
            <person name="Copeland A."/>
            <person name="Barry K.W."/>
            <person name="Cichocki N."/>
            <person name="Veneault-Fourrey C."/>
            <person name="LaButti K."/>
            <person name="Lindquist E.A."/>
            <person name="Lipzen A."/>
            <person name="Lundell T."/>
            <person name="Morin E."/>
            <person name="Murat C."/>
            <person name="Riley R."/>
            <person name="Ohm R."/>
            <person name="Sun H."/>
            <person name="Tunlid A."/>
            <person name="Henrissat B."/>
            <person name="Grigoriev I.V."/>
            <person name="Hibbett D.S."/>
            <person name="Martin F."/>
        </authorList>
    </citation>
    <scope>NUCLEOTIDE SEQUENCE [LARGE SCALE GENOMIC DNA]</scope>
    <source>
        <strain evidence="3">Foug A</strain>
    </source>
</reference>
<dbReference type="InParanoid" id="A0A0C3E0L7"/>
<keyword evidence="1" id="KW-0732">Signal</keyword>
<evidence type="ECO:0000313" key="3">
    <source>
        <dbReference type="Proteomes" id="UP000053989"/>
    </source>
</evidence>
<evidence type="ECO:0000313" key="2">
    <source>
        <dbReference type="EMBL" id="KIM61621.1"/>
    </source>
</evidence>
<sequence>MPIGSAFSLALILSDCFSFDFIRTLDTLFAQHSASVWTHIHTWNPAPMTQ</sequence>
<name>A0A0C3E0L7_9AGAM</name>
<proteinExistence type="predicted"/>